<evidence type="ECO:0000313" key="9">
    <source>
        <dbReference type="EMBL" id="OGZ01434.1"/>
    </source>
</evidence>
<name>A0A1G2CJ55_9BACT</name>
<dbReference type="Pfam" id="PF02308">
    <property type="entry name" value="MgtC"/>
    <property type="match status" value="1"/>
</dbReference>
<dbReference type="STRING" id="1798652.A3A43_02835"/>
<dbReference type="EMBL" id="MHLC01000011">
    <property type="protein sequence ID" value="OGZ01434.1"/>
    <property type="molecule type" value="Genomic_DNA"/>
</dbReference>
<comment type="subcellular location">
    <subcellularLocation>
        <location evidence="1">Cell membrane</location>
        <topology evidence="1">Multi-pass membrane protein</topology>
    </subcellularLocation>
</comment>
<dbReference type="AlphaFoldDB" id="A0A1G2CJ55"/>
<evidence type="ECO:0000259" key="8">
    <source>
        <dbReference type="Pfam" id="PF02308"/>
    </source>
</evidence>
<reference evidence="9 10" key="1">
    <citation type="journal article" date="2016" name="Nat. Commun.">
        <title>Thousands of microbial genomes shed light on interconnected biogeochemical processes in an aquifer system.</title>
        <authorList>
            <person name="Anantharaman K."/>
            <person name="Brown C.T."/>
            <person name="Hug L.A."/>
            <person name="Sharon I."/>
            <person name="Castelle C.J."/>
            <person name="Probst A.J."/>
            <person name="Thomas B.C."/>
            <person name="Singh A."/>
            <person name="Wilkins M.J."/>
            <person name="Karaoz U."/>
            <person name="Brodie E.L."/>
            <person name="Williams K.H."/>
            <person name="Hubbard S.S."/>
            <person name="Banfield J.F."/>
        </authorList>
    </citation>
    <scope>NUCLEOTIDE SEQUENCE [LARGE SCALE GENOMIC DNA]</scope>
</reference>
<feature type="transmembrane region" description="Helical" evidence="7">
    <location>
        <begin position="39"/>
        <end position="59"/>
    </location>
</feature>
<accession>A0A1G2CJ55</accession>
<dbReference type="PANTHER" id="PTHR33778:SF1">
    <property type="entry name" value="MAGNESIUM TRANSPORTER YHID-RELATED"/>
    <property type="match status" value="1"/>
</dbReference>
<protein>
    <recommendedName>
        <fullName evidence="8">MgtC/SapB/SrpB/YhiD N-terminal domain-containing protein</fullName>
    </recommendedName>
</protein>
<evidence type="ECO:0000256" key="5">
    <source>
        <dbReference type="ARBA" id="ARBA00022989"/>
    </source>
</evidence>
<dbReference type="PRINTS" id="PR01837">
    <property type="entry name" value="MGTCSAPBPROT"/>
</dbReference>
<comment type="similarity">
    <text evidence="2">Belongs to the MgtC/SapB family.</text>
</comment>
<dbReference type="InterPro" id="IPR049177">
    <property type="entry name" value="MgtC_SapB_SrpB_YhiD_N"/>
</dbReference>
<dbReference type="InterPro" id="IPR003416">
    <property type="entry name" value="MgtC/SapB/SrpB/YhiD_fam"/>
</dbReference>
<dbReference type="Proteomes" id="UP000178495">
    <property type="component" value="Unassembled WGS sequence"/>
</dbReference>
<gene>
    <name evidence="9" type="ORF">A3A43_02835</name>
</gene>
<feature type="domain" description="MgtC/SapB/SrpB/YhiD N-terminal" evidence="8">
    <location>
        <begin position="11"/>
        <end position="145"/>
    </location>
</feature>
<evidence type="ECO:0000256" key="7">
    <source>
        <dbReference type="SAM" id="Phobius"/>
    </source>
</evidence>
<dbReference type="GO" id="GO:0005886">
    <property type="term" value="C:plasma membrane"/>
    <property type="evidence" value="ECO:0007669"/>
    <property type="project" value="UniProtKB-SubCell"/>
</dbReference>
<keyword evidence="5 7" id="KW-1133">Transmembrane helix</keyword>
<evidence type="ECO:0000256" key="2">
    <source>
        <dbReference type="ARBA" id="ARBA00009298"/>
    </source>
</evidence>
<keyword evidence="4 7" id="KW-0812">Transmembrane</keyword>
<feature type="transmembrane region" description="Helical" evidence="7">
    <location>
        <begin position="109"/>
        <end position="142"/>
    </location>
</feature>
<keyword evidence="3" id="KW-1003">Cell membrane</keyword>
<dbReference type="PANTHER" id="PTHR33778">
    <property type="entry name" value="PROTEIN MGTC"/>
    <property type="match status" value="1"/>
</dbReference>
<evidence type="ECO:0000256" key="3">
    <source>
        <dbReference type="ARBA" id="ARBA00022475"/>
    </source>
</evidence>
<evidence type="ECO:0000256" key="6">
    <source>
        <dbReference type="ARBA" id="ARBA00023136"/>
    </source>
</evidence>
<evidence type="ECO:0000256" key="4">
    <source>
        <dbReference type="ARBA" id="ARBA00022692"/>
    </source>
</evidence>
<feature type="transmembrane region" description="Helical" evidence="7">
    <location>
        <begin position="75"/>
        <end position="97"/>
    </location>
</feature>
<keyword evidence="6 7" id="KW-0472">Membrane</keyword>
<organism evidence="9 10">
    <name type="scientific">Candidatus Liptonbacteria bacterium RIFCSPLOWO2_01_FULL_56_20</name>
    <dbReference type="NCBI Taxonomy" id="1798652"/>
    <lineage>
        <taxon>Bacteria</taxon>
        <taxon>Candidatus Liptoniibacteriota</taxon>
    </lineage>
</organism>
<sequence length="157" mass="16475">MLDFSQMIFRLVLALILGAAIGFERELSGKEAGVRTSMMVSAGAAIFSVIALTLPYLVAPSPEQIPEIIARNGGFLAVIANIVVGIGFLGAGIILKTEERVHGLTTAAVIWVTAGIGVLAGLGLAIFATTATIFIAGLLYVLRKLGVTDRIRPEINR</sequence>
<proteinExistence type="inferred from homology"/>
<evidence type="ECO:0000256" key="1">
    <source>
        <dbReference type="ARBA" id="ARBA00004651"/>
    </source>
</evidence>
<comment type="caution">
    <text evidence="9">The sequence shown here is derived from an EMBL/GenBank/DDBJ whole genome shotgun (WGS) entry which is preliminary data.</text>
</comment>
<evidence type="ECO:0000313" key="10">
    <source>
        <dbReference type="Proteomes" id="UP000178495"/>
    </source>
</evidence>